<organism evidence="2 3">
    <name type="scientific">Dibothriocephalus latus</name>
    <name type="common">Fish tapeworm</name>
    <name type="synonym">Diphyllobothrium latum</name>
    <dbReference type="NCBI Taxonomy" id="60516"/>
    <lineage>
        <taxon>Eukaryota</taxon>
        <taxon>Metazoa</taxon>
        <taxon>Spiralia</taxon>
        <taxon>Lophotrochozoa</taxon>
        <taxon>Platyhelminthes</taxon>
        <taxon>Cestoda</taxon>
        <taxon>Eucestoda</taxon>
        <taxon>Diphyllobothriidea</taxon>
        <taxon>Diphyllobothriidae</taxon>
        <taxon>Dibothriocephalus</taxon>
    </lineage>
</organism>
<accession>A0A3P7LWJ9</accession>
<dbReference type="OrthoDB" id="6284905at2759"/>
<dbReference type="Gene3D" id="1.10.340.70">
    <property type="match status" value="1"/>
</dbReference>
<dbReference type="Proteomes" id="UP000281553">
    <property type="component" value="Unassembled WGS sequence"/>
</dbReference>
<sequence length="116" mass="13322">MRWLTFFLDLPYLPFNSHRGSTLMLWRWSKNEMAVLATKLSLVSSLRTFPSPPELAPSFVSTPFHRPFVPPLMRRAVFQTLHELSQPGIRASQKLLAESFVWPGMNKDVLPDLPAE</sequence>
<feature type="domain" description="Integrase zinc-binding" evidence="1">
    <location>
        <begin position="69"/>
        <end position="109"/>
    </location>
</feature>
<dbReference type="InterPro" id="IPR041588">
    <property type="entry name" value="Integrase_H2C2"/>
</dbReference>
<reference evidence="2 3" key="1">
    <citation type="submission" date="2018-11" db="EMBL/GenBank/DDBJ databases">
        <authorList>
            <consortium name="Pathogen Informatics"/>
        </authorList>
    </citation>
    <scope>NUCLEOTIDE SEQUENCE [LARGE SCALE GENOMIC DNA]</scope>
</reference>
<dbReference type="AlphaFoldDB" id="A0A3P7LWJ9"/>
<dbReference type="EMBL" id="UYRU01049450">
    <property type="protein sequence ID" value="VDN10571.1"/>
    <property type="molecule type" value="Genomic_DNA"/>
</dbReference>
<evidence type="ECO:0000313" key="2">
    <source>
        <dbReference type="EMBL" id="VDN10571.1"/>
    </source>
</evidence>
<evidence type="ECO:0000313" key="3">
    <source>
        <dbReference type="Proteomes" id="UP000281553"/>
    </source>
</evidence>
<evidence type="ECO:0000259" key="1">
    <source>
        <dbReference type="Pfam" id="PF17921"/>
    </source>
</evidence>
<dbReference type="Pfam" id="PF17921">
    <property type="entry name" value="Integrase_H2C2"/>
    <property type="match status" value="1"/>
</dbReference>
<proteinExistence type="predicted"/>
<name>A0A3P7LWJ9_DIBLA</name>
<protein>
    <recommendedName>
        <fullName evidence="1">Integrase zinc-binding domain-containing protein</fullName>
    </recommendedName>
</protein>
<keyword evidence="3" id="KW-1185">Reference proteome</keyword>
<gene>
    <name evidence="2" type="ORF">DILT_LOCUS6402</name>
</gene>